<dbReference type="InterPro" id="IPR040703">
    <property type="entry name" value="LCIB/C_CA"/>
</dbReference>
<name>A0A0D3IU76_EMIH1</name>
<dbReference type="PaxDb" id="2903-EOD14811"/>
<dbReference type="PROSITE" id="PS00018">
    <property type="entry name" value="EF_HAND_1"/>
    <property type="match status" value="2"/>
</dbReference>
<dbReference type="PANTHER" id="PTHR38016:SF1">
    <property type="entry name" value="LIMITING CO2-INDUCIBLE PROTEIN B_C BETA CARBONYIC ANHYDRASE DOMAIN-CONTAINING PROTEIN"/>
    <property type="match status" value="1"/>
</dbReference>
<dbReference type="RefSeq" id="XP_005767240.1">
    <property type="nucleotide sequence ID" value="XM_005767183.1"/>
</dbReference>
<reference evidence="4" key="1">
    <citation type="journal article" date="2013" name="Nature">
        <title>Pan genome of the phytoplankton Emiliania underpins its global distribution.</title>
        <authorList>
            <person name="Read B.A."/>
            <person name="Kegel J."/>
            <person name="Klute M.J."/>
            <person name="Kuo A."/>
            <person name="Lefebvre S.C."/>
            <person name="Maumus F."/>
            <person name="Mayer C."/>
            <person name="Miller J."/>
            <person name="Monier A."/>
            <person name="Salamov A."/>
            <person name="Young J."/>
            <person name="Aguilar M."/>
            <person name="Claverie J.M."/>
            <person name="Frickenhaus S."/>
            <person name="Gonzalez K."/>
            <person name="Herman E.K."/>
            <person name="Lin Y.C."/>
            <person name="Napier J."/>
            <person name="Ogata H."/>
            <person name="Sarno A.F."/>
            <person name="Shmutz J."/>
            <person name="Schroeder D."/>
            <person name="de Vargas C."/>
            <person name="Verret F."/>
            <person name="von Dassow P."/>
            <person name="Valentin K."/>
            <person name="Van de Peer Y."/>
            <person name="Wheeler G."/>
            <person name="Dacks J.B."/>
            <person name="Delwiche C.F."/>
            <person name="Dyhrman S.T."/>
            <person name="Glockner G."/>
            <person name="John U."/>
            <person name="Richards T."/>
            <person name="Worden A.Z."/>
            <person name="Zhang X."/>
            <person name="Grigoriev I.V."/>
            <person name="Allen A.E."/>
            <person name="Bidle K."/>
            <person name="Borodovsky M."/>
            <person name="Bowler C."/>
            <person name="Brownlee C."/>
            <person name="Cock J.M."/>
            <person name="Elias M."/>
            <person name="Gladyshev V.N."/>
            <person name="Groth M."/>
            <person name="Guda C."/>
            <person name="Hadaegh A."/>
            <person name="Iglesias-Rodriguez M.D."/>
            <person name="Jenkins J."/>
            <person name="Jones B.M."/>
            <person name="Lawson T."/>
            <person name="Leese F."/>
            <person name="Lindquist E."/>
            <person name="Lobanov A."/>
            <person name="Lomsadze A."/>
            <person name="Malik S.B."/>
            <person name="Marsh M.E."/>
            <person name="Mackinder L."/>
            <person name="Mock T."/>
            <person name="Mueller-Roeber B."/>
            <person name="Pagarete A."/>
            <person name="Parker M."/>
            <person name="Probert I."/>
            <person name="Quesneville H."/>
            <person name="Raines C."/>
            <person name="Rensing S.A."/>
            <person name="Riano-Pachon D.M."/>
            <person name="Richier S."/>
            <person name="Rokitta S."/>
            <person name="Shiraiwa Y."/>
            <person name="Soanes D.M."/>
            <person name="van der Giezen M."/>
            <person name="Wahlund T.M."/>
            <person name="Williams B."/>
            <person name="Wilson W."/>
            <person name="Wolfe G."/>
            <person name="Wurch L.L."/>
        </authorList>
    </citation>
    <scope>NUCLEOTIDE SEQUENCE</scope>
</reference>
<dbReference type="SUPFAM" id="SSF47473">
    <property type="entry name" value="EF-hand"/>
    <property type="match status" value="1"/>
</dbReference>
<dbReference type="GeneID" id="17261095"/>
<dbReference type="AlphaFoldDB" id="A0A0D3IU76"/>
<evidence type="ECO:0000313" key="3">
    <source>
        <dbReference type="EnsemblProtists" id="EOD14811"/>
    </source>
</evidence>
<dbReference type="SMART" id="SM00054">
    <property type="entry name" value="EFh"/>
    <property type="match status" value="2"/>
</dbReference>
<evidence type="ECO:0000256" key="1">
    <source>
        <dbReference type="ARBA" id="ARBA00022837"/>
    </source>
</evidence>
<keyword evidence="1" id="KW-0106">Calcium</keyword>
<feature type="domain" description="EF-hand" evidence="2">
    <location>
        <begin position="85"/>
        <end position="120"/>
    </location>
</feature>
<dbReference type="Pfam" id="PF18599">
    <property type="entry name" value="LCIB_C_CA"/>
    <property type="match status" value="1"/>
</dbReference>
<dbReference type="GO" id="GO:0005509">
    <property type="term" value="F:calcium ion binding"/>
    <property type="evidence" value="ECO:0007669"/>
    <property type="project" value="InterPro"/>
</dbReference>
<evidence type="ECO:0000313" key="4">
    <source>
        <dbReference type="Proteomes" id="UP000013827"/>
    </source>
</evidence>
<proteinExistence type="predicted"/>
<organism evidence="3 4">
    <name type="scientific">Emiliania huxleyi (strain CCMP1516)</name>
    <dbReference type="NCBI Taxonomy" id="280463"/>
    <lineage>
        <taxon>Eukaryota</taxon>
        <taxon>Haptista</taxon>
        <taxon>Haptophyta</taxon>
        <taxon>Prymnesiophyceae</taxon>
        <taxon>Isochrysidales</taxon>
        <taxon>Noelaerhabdaceae</taxon>
        <taxon>Emiliania</taxon>
    </lineage>
</organism>
<dbReference type="CDD" id="cd00051">
    <property type="entry name" value="EFh"/>
    <property type="match status" value="1"/>
</dbReference>
<dbReference type="Proteomes" id="UP000013827">
    <property type="component" value="Unassembled WGS sequence"/>
</dbReference>
<dbReference type="PANTHER" id="PTHR38016">
    <property type="entry name" value="UNNAMED PRODUCT"/>
    <property type="match status" value="1"/>
</dbReference>
<dbReference type="KEGG" id="ehx:EMIHUDRAFT_197387"/>
<reference evidence="3" key="2">
    <citation type="submission" date="2024-10" db="UniProtKB">
        <authorList>
            <consortium name="EnsemblProtists"/>
        </authorList>
    </citation>
    <scope>IDENTIFICATION</scope>
</reference>
<dbReference type="InterPro" id="IPR011992">
    <property type="entry name" value="EF-hand-dom_pair"/>
</dbReference>
<dbReference type="Gene3D" id="1.10.238.10">
    <property type="entry name" value="EF-hand"/>
    <property type="match status" value="1"/>
</dbReference>
<accession>A0A0D3IU76</accession>
<dbReference type="PROSITE" id="PS50222">
    <property type="entry name" value="EF_HAND_2"/>
    <property type="match status" value="2"/>
</dbReference>
<dbReference type="InterPro" id="IPR018247">
    <property type="entry name" value="EF_Hand_1_Ca_BS"/>
</dbReference>
<dbReference type="HOGENOM" id="CLU_565555_0_0_1"/>
<evidence type="ECO:0000259" key="2">
    <source>
        <dbReference type="PROSITE" id="PS50222"/>
    </source>
</evidence>
<dbReference type="InterPro" id="IPR002048">
    <property type="entry name" value="EF_hand_dom"/>
</dbReference>
<protein>
    <recommendedName>
        <fullName evidence="2">EF-hand domain-containing protein</fullName>
    </recommendedName>
</protein>
<dbReference type="Pfam" id="PF13202">
    <property type="entry name" value="EF-hand_5"/>
    <property type="match status" value="2"/>
</dbReference>
<keyword evidence="4" id="KW-1185">Reference proteome</keyword>
<sequence length="483" mass="52481">MLQLPLLSAAAFSTGRALRRVVAEPWNARSVAPCMDERFAGQTKSAAAAERFAGQTKSAAAAAVAVQQLDGEIPLFDWGAGQDQLPAEELEALFYQYDRDSDGEIDKDELAEALFRAGYRIERERFDDLFVKFDTDGSASGESRPERSVKFAMDLFKSYDVDTSGSIDKYEFAELAAEIEANYKRRTALVGVAAGLSALAAQKTFRGLYIERRAEEAQGRFFPTALLSSDLDEAIARTLYQRGFTPQNTLFAHSVCSDEVNNKDEQLVDVMGFSLGGLGGLPFAGKSGFRAYLHHVPDSGKLLILFAPHVGIDGEGRVGRAAARGAEAAPELPSAIQAKAEQARKEGLLPPSAELGIIIDLLTPRLKGLEQAAEPITFVTYMMYTIVRDLLDNCIKETPDVWEWASEVALVGGVMVNRKSGGDFFQPLSFELRRSVSVANGRPTDVYREAFGPRPDLLPILGSEDAVRRVLGPSKPGEGAVSL</sequence>
<dbReference type="EnsemblProtists" id="EOD14811">
    <property type="protein sequence ID" value="EOD14811"/>
    <property type="gene ID" value="EMIHUDRAFT_197387"/>
</dbReference>
<feature type="domain" description="EF-hand" evidence="2">
    <location>
        <begin position="147"/>
        <end position="182"/>
    </location>
</feature>